<protein>
    <submittedName>
        <fullName evidence="1">Uncharacterized protein</fullName>
    </submittedName>
</protein>
<name>A0A376L147_ECOLX</name>
<sequence>MRFVQHLHQRRILRLPAFTLAVTIVEQLLLQLPEIMIRLLQRGELVVKLHAVTLRASGNQRRGRIFTRRRREFFAAPPEWAQRLTTIPPALCAPPVASDEDVSPTCILFLKRVRER</sequence>
<proteinExistence type="predicted"/>
<evidence type="ECO:0000313" key="1">
    <source>
        <dbReference type="EMBL" id="STE88196.1"/>
    </source>
</evidence>
<dbReference type="Proteomes" id="UP000255460">
    <property type="component" value="Unassembled WGS sequence"/>
</dbReference>
<reference evidence="1 2" key="1">
    <citation type="submission" date="2018-06" db="EMBL/GenBank/DDBJ databases">
        <authorList>
            <consortium name="Pathogen Informatics"/>
            <person name="Doyle S."/>
        </authorList>
    </citation>
    <scope>NUCLEOTIDE SEQUENCE [LARGE SCALE GENOMIC DNA]</scope>
    <source>
        <strain evidence="1 2">NCTC10418</strain>
    </source>
</reference>
<evidence type="ECO:0000313" key="2">
    <source>
        <dbReference type="Proteomes" id="UP000255460"/>
    </source>
</evidence>
<dbReference type="AlphaFoldDB" id="A0A376L147"/>
<gene>
    <name evidence="1" type="ORF">NCTC10418_05890</name>
</gene>
<accession>A0A376L147</accession>
<organism evidence="1 2">
    <name type="scientific">Escherichia coli</name>
    <dbReference type="NCBI Taxonomy" id="562"/>
    <lineage>
        <taxon>Bacteria</taxon>
        <taxon>Pseudomonadati</taxon>
        <taxon>Pseudomonadota</taxon>
        <taxon>Gammaproteobacteria</taxon>
        <taxon>Enterobacterales</taxon>
        <taxon>Enterobacteriaceae</taxon>
        <taxon>Escherichia</taxon>
    </lineage>
</organism>
<dbReference type="EMBL" id="UFZQ01000001">
    <property type="protein sequence ID" value="STE88196.1"/>
    <property type="molecule type" value="Genomic_DNA"/>
</dbReference>